<gene>
    <name evidence="4" type="ORF">DFR24_1941</name>
</gene>
<evidence type="ECO:0000313" key="5">
    <source>
        <dbReference type="Proteomes" id="UP000295341"/>
    </source>
</evidence>
<dbReference type="CDD" id="cd11614">
    <property type="entry name" value="SAF_CpaB_FlgA_like"/>
    <property type="match status" value="1"/>
</dbReference>
<proteinExistence type="predicted"/>
<feature type="transmembrane region" description="Helical" evidence="2">
    <location>
        <begin position="6"/>
        <end position="26"/>
    </location>
</feature>
<evidence type="ECO:0000256" key="1">
    <source>
        <dbReference type="SAM" id="MobiDB-lite"/>
    </source>
</evidence>
<feature type="domain" description="SAF" evidence="3">
    <location>
        <begin position="49"/>
        <end position="113"/>
    </location>
</feature>
<comment type="caution">
    <text evidence="4">The sequence shown here is derived from an EMBL/GenBank/DDBJ whole genome shotgun (WGS) entry which is preliminary data.</text>
</comment>
<keyword evidence="2" id="KW-0812">Transmembrane</keyword>
<dbReference type="Pfam" id="PF16976">
    <property type="entry name" value="RcpC"/>
    <property type="match status" value="1"/>
</dbReference>
<dbReference type="Proteomes" id="UP000295341">
    <property type="component" value="Unassembled WGS sequence"/>
</dbReference>
<dbReference type="InterPro" id="IPR013974">
    <property type="entry name" value="SAF"/>
</dbReference>
<reference evidence="4 5" key="1">
    <citation type="submission" date="2019-03" db="EMBL/GenBank/DDBJ databases">
        <title>Genomic Encyclopedia of Type Strains, Phase IV (KMG-IV): sequencing the most valuable type-strain genomes for metagenomic binning, comparative biology and taxonomic classification.</title>
        <authorList>
            <person name="Goeker M."/>
        </authorList>
    </citation>
    <scope>NUCLEOTIDE SEQUENCE [LARGE SCALE GENOMIC DNA]</scope>
    <source>
        <strain evidence="4 5">DSM 26377</strain>
    </source>
</reference>
<keyword evidence="2" id="KW-0472">Membrane</keyword>
<dbReference type="OrthoDB" id="2037472at2"/>
<keyword evidence="5" id="KW-1185">Reference proteome</keyword>
<protein>
    <submittedName>
        <fullName evidence="4">Flp pilus assembly protein CpaB</fullName>
    </submittedName>
</protein>
<feature type="region of interest" description="Disordered" evidence="1">
    <location>
        <begin position="268"/>
        <end position="301"/>
    </location>
</feature>
<dbReference type="InterPro" id="IPR031571">
    <property type="entry name" value="RcpC_dom"/>
</dbReference>
<dbReference type="EMBL" id="SOBT01000008">
    <property type="protein sequence ID" value="TDU32543.1"/>
    <property type="molecule type" value="Genomic_DNA"/>
</dbReference>
<dbReference type="AlphaFoldDB" id="A0A4S3KAR8"/>
<evidence type="ECO:0000259" key="3">
    <source>
        <dbReference type="SMART" id="SM00858"/>
    </source>
</evidence>
<evidence type="ECO:0000256" key="2">
    <source>
        <dbReference type="SAM" id="Phobius"/>
    </source>
</evidence>
<dbReference type="InterPro" id="IPR017592">
    <property type="entry name" value="Pilus_assmbl_Flp-typ_CpaB"/>
</dbReference>
<dbReference type="RefSeq" id="WP_133881033.1">
    <property type="nucleotide sequence ID" value="NZ_MWIN01000001.1"/>
</dbReference>
<dbReference type="NCBIfam" id="TIGR03177">
    <property type="entry name" value="pilus_cpaB"/>
    <property type="match status" value="1"/>
</dbReference>
<sequence length="342" mass="36884">MKAPDLTGWILLAAAIGFGVGAYFLLQNYMSGEAQRLRETALQSLGPMARVVVATRNLEPGSIISRQSMSIGEIPQRHLPARAVLPGDFASVESRVLSRPMSAGEPLLDDFVSGLTVERFSDLLEPGTRAISLEVSALESHAGLLLPGDYIDLFVLLPTREGRHEKKLEGLIERVKVLAAGHEPLRTADQPYQPLEADGASYSLITVGLPWADAERTLRARRAGEVVYLLRPAVDEQLRFDDAGIARFGDTPAPSGYTYFSSAVPRGERRDIRKPAPQRAFVESDETPSGSEETPIEVGWDDDPLPLDILFKQVPKTGVASSAAASDPLPAAATVVIGNGHE</sequence>
<name>A0A4S3KAR8_9GAMM</name>
<dbReference type="SMART" id="SM00858">
    <property type="entry name" value="SAF"/>
    <property type="match status" value="1"/>
</dbReference>
<keyword evidence="2" id="KW-1133">Transmembrane helix</keyword>
<accession>A0A4S3KAR8</accession>
<organism evidence="4 5">
    <name type="scientific">Panacagrimonas perspica</name>
    <dbReference type="NCBI Taxonomy" id="381431"/>
    <lineage>
        <taxon>Bacteria</taxon>
        <taxon>Pseudomonadati</taxon>
        <taxon>Pseudomonadota</taxon>
        <taxon>Gammaproteobacteria</taxon>
        <taxon>Nevskiales</taxon>
        <taxon>Nevskiaceae</taxon>
        <taxon>Panacagrimonas</taxon>
    </lineage>
</organism>
<dbReference type="Pfam" id="PF08666">
    <property type="entry name" value="SAF"/>
    <property type="match status" value="1"/>
</dbReference>
<evidence type="ECO:0000313" key="4">
    <source>
        <dbReference type="EMBL" id="TDU32543.1"/>
    </source>
</evidence>